<evidence type="ECO:0000256" key="2">
    <source>
        <dbReference type="ARBA" id="ARBA00022741"/>
    </source>
</evidence>
<evidence type="ECO:0000256" key="3">
    <source>
        <dbReference type="ARBA" id="ARBA00022801"/>
    </source>
</evidence>
<keyword evidence="5" id="KW-0067">ATP-binding</keyword>
<feature type="coiled-coil region" evidence="6">
    <location>
        <begin position="466"/>
        <end position="493"/>
    </location>
</feature>
<evidence type="ECO:0000313" key="10">
    <source>
        <dbReference type="EMBL" id="KAF0842584.1"/>
    </source>
</evidence>
<protein>
    <submittedName>
        <fullName evidence="10">AAA domain-containing protein</fullName>
    </submittedName>
</protein>
<dbReference type="Pfam" id="PF13087">
    <property type="entry name" value="AAA_12"/>
    <property type="match status" value="1"/>
</dbReference>
<evidence type="ECO:0000259" key="8">
    <source>
        <dbReference type="Pfam" id="PF13087"/>
    </source>
</evidence>
<dbReference type="EMBL" id="VMSD01000011">
    <property type="protein sequence ID" value="KAF0842584.1"/>
    <property type="molecule type" value="Genomic_DNA"/>
</dbReference>
<dbReference type="InterPro" id="IPR027417">
    <property type="entry name" value="P-loop_NTPase"/>
</dbReference>
<dbReference type="InterPro" id="IPR050534">
    <property type="entry name" value="Coronavir_polyprotein_1ab"/>
</dbReference>
<name>A0ABQ6YGQ8_9NOCA</name>
<keyword evidence="4" id="KW-0347">Helicase</keyword>
<dbReference type="InterPro" id="IPR047187">
    <property type="entry name" value="SF1_C_Upf1"/>
</dbReference>
<dbReference type="Gene3D" id="3.40.50.300">
    <property type="entry name" value="P-loop containing nucleotide triphosphate hydrolases"/>
    <property type="match status" value="3"/>
</dbReference>
<keyword evidence="2" id="KW-0547">Nucleotide-binding</keyword>
<evidence type="ECO:0000259" key="9">
    <source>
        <dbReference type="Pfam" id="PF18741"/>
    </source>
</evidence>
<organism evidence="10 11">
    <name type="scientific">Nocardia caishijiensis</name>
    <dbReference type="NCBI Taxonomy" id="184756"/>
    <lineage>
        <taxon>Bacteria</taxon>
        <taxon>Bacillati</taxon>
        <taxon>Actinomycetota</taxon>
        <taxon>Actinomycetes</taxon>
        <taxon>Mycobacteriales</taxon>
        <taxon>Nocardiaceae</taxon>
        <taxon>Nocardia</taxon>
    </lineage>
</organism>
<proteinExistence type="inferred from homology"/>
<keyword evidence="11" id="KW-1185">Reference proteome</keyword>
<dbReference type="InterPro" id="IPR041677">
    <property type="entry name" value="DNA2/NAM7_AAA_11"/>
</dbReference>
<dbReference type="Pfam" id="PF18741">
    <property type="entry name" value="MTES_1575"/>
    <property type="match status" value="1"/>
</dbReference>
<keyword evidence="6" id="KW-0175">Coiled coil</keyword>
<dbReference type="SUPFAM" id="SSF52540">
    <property type="entry name" value="P-loop containing nucleoside triphosphate hydrolases"/>
    <property type="match status" value="1"/>
</dbReference>
<feature type="domain" description="DNA2/NAM7 helicase-like C-terminal" evidence="8">
    <location>
        <begin position="1198"/>
        <end position="1315"/>
    </location>
</feature>
<evidence type="ECO:0000256" key="6">
    <source>
        <dbReference type="SAM" id="Coils"/>
    </source>
</evidence>
<evidence type="ECO:0000256" key="4">
    <source>
        <dbReference type="ARBA" id="ARBA00022806"/>
    </source>
</evidence>
<dbReference type="Pfam" id="PF13086">
    <property type="entry name" value="AAA_11"/>
    <property type="match status" value="1"/>
</dbReference>
<dbReference type="Proteomes" id="UP000798951">
    <property type="component" value="Unassembled WGS sequence"/>
</dbReference>
<dbReference type="CDD" id="cd18808">
    <property type="entry name" value="SF1_C_Upf1"/>
    <property type="match status" value="1"/>
</dbReference>
<dbReference type="PANTHER" id="PTHR43788">
    <property type="entry name" value="DNA2/NAM7 HELICASE FAMILY MEMBER"/>
    <property type="match status" value="1"/>
</dbReference>
<feature type="domain" description="DNA2/NAM7 helicase helicase" evidence="7">
    <location>
        <begin position="359"/>
        <end position="496"/>
    </location>
</feature>
<dbReference type="PANTHER" id="PTHR43788:SF8">
    <property type="entry name" value="DNA-BINDING PROTEIN SMUBP-2"/>
    <property type="match status" value="1"/>
</dbReference>
<comment type="similarity">
    <text evidence="1">Belongs to the DNA2/NAM7 helicase family.</text>
</comment>
<dbReference type="InterPro" id="IPR041679">
    <property type="entry name" value="DNA2/NAM7-like_C"/>
</dbReference>
<dbReference type="InterPro" id="IPR049468">
    <property type="entry name" value="Restrct_endonuc-II-like_dom"/>
</dbReference>
<keyword evidence="3" id="KW-0378">Hydrolase</keyword>
<feature type="domain" description="Restriction endonuclease type II-like" evidence="9">
    <location>
        <begin position="1368"/>
        <end position="1459"/>
    </location>
</feature>
<evidence type="ECO:0000259" key="7">
    <source>
        <dbReference type="Pfam" id="PF13086"/>
    </source>
</evidence>
<accession>A0ABQ6YGQ8</accession>
<sequence length="1722" mass="190571">MRGVVDDADLVDRAARLFRFLARVQGVGVTRVQDAADLGVIEWLGAVPGHPSVRFTPNNADAPFLLLDKVRRTPAVDAPEVAVRAWLAPGRLDDPDDEPSLLQRRLDGTGTRTLLLSDHPNVVEEFDAWLARWREWAAGARIEEAALRLYRAVYQMYSDVNASAESKEAVLALGCLVWRRPGWGTARRHVLTLPVKLDFDTDSGRLTVQVDRDGGRAAVELADFLDPSEIADPGLLRTAERELVDEGLEPFDRATIAGLMRRLLHSLGPSSSYRDEDVPATATDEPVGFYAPALIMRSRGKRGLTRVLDSISDRVQDQREVPSGIRNLVDPAYAPTMVRSEESGAIVRDGDDCFLPLPLNSVQLQILEHVDSHAHTIVQGPPGTGKTHTAAALITHLLAQGKRVLVTAHTDRALEEVRGKLREEMRGLCVSVAGASRDNFDDLKRAMERIAQEADRHNPHRAQTTVKAAQARVADLRAERADIRKQLLRLREVEVVQHQCGRYRGTLTELVTRHRDEASRFDWISALDPVEPGTALPVSAADVAQWRSLLLDSALDDPEARAPDLITTHDVPPVDQIALWSERLLQAEARVRSCSEQGAPQWTERIAALNPPTRAELLAMVRRLDQELGDLAASRDAWVREALADISLGRAALWHDRAMRLAGLTQPAQQLVAQVGISQVRVNGGDTAALVSLAEAVRAHIETAGPLKVGADGMPKAGFAFGKSRVLKDAAPLFEHVRVDGRIPTTAEQLDVFLRFEEIDRLLGQLDEVWVGTPAMPVTGSPTIRLTWHREHAEQLRRLLSCGAELAEAGRQLRTFGLPEPDWADANARKPIFASFEAVTAIDERRAVQHLFDTVSVKLNAVRFQPHATANLQELHAAIERGDVEAYRRAYQRLGDLNTVRRRFVHRHELGARMASLPRLRDAIAATASDPAWDNRLVELENAWEWSGLGRWLAAHEDDAVNELFGRLDDIEASLRNEASELAVTKAWDYAVGPERLTANTRVDLRQYAQLVRRLGKGTGAHADRRRAEIRETLARCRSAVPVWIMPIYRVVEQLDIEQDMFDVVVVDEASQAGVEAVFLQYLAPRIVVIGDNRQVSPSGVGVKIDTVNGLGEQFLADNLHRATWTDPKRSLFDEAAMRFPSRLTLLEHRRCVPEIIGFSNKIAYEKDDVRLVPVRLYGVDRLPPIRTEYVPDGVSTPGNVNEIEADRIVARILECLADSRYDGKTFGVISLLGTAQAEVIWKKMLVKVSPEEIDRRRLRCGDAADFQGAERDVMFLSMVKSAGPETRLVARADESATQRYNVAVSRAADQLWLFHSVTAEQLKNPADLRYQLLDYCRTIETAPPEITTGVSEPVPENRPVAPFRSLFEQCVFNRIVGRGYRVVAQYDVGGHALDMVIVGGHIRVAVQCDGDRWAGPIEYQRSMAWQRDLQRCGWPFFRIRQSRFVSDPESSLGPLWQLLDEVGLTPVSAEDLVRADAAPIASATSVGTAEPVIQQPVVDPLADFDWRKPEPDTGAGENEQVCPVEENVDSDVPIEPPNAAPAPSVVTEEAGEQEYSVFNGLVSPLSAASPIETVVSDLLRVVEVEGPVTAGRLRSVFFRNVADDDERGGRAALDRALSVAVERGELIVDDFLELPQPQWFTYRSPSQPEVRRRTLGARSIEEVPPRELARILADAAETTGWGDRRGLMQTAASELGQAQLTDRAISMFALMLSSARTAPAG</sequence>
<evidence type="ECO:0000313" key="11">
    <source>
        <dbReference type="Proteomes" id="UP000798951"/>
    </source>
</evidence>
<evidence type="ECO:0000256" key="1">
    <source>
        <dbReference type="ARBA" id="ARBA00007913"/>
    </source>
</evidence>
<comment type="caution">
    <text evidence="10">The sequence shown here is derived from an EMBL/GenBank/DDBJ whole genome shotgun (WGS) entry which is preliminary data.</text>
</comment>
<evidence type="ECO:0000256" key="5">
    <source>
        <dbReference type="ARBA" id="ARBA00022840"/>
    </source>
</evidence>
<reference evidence="10 11" key="1">
    <citation type="submission" date="2019-07" db="EMBL/GenBank/DDBJ databases">
        <title>Genomic Encyclopedia of Type Strains, Phase IV (KMG-IV): sequencing the most valuable type-strain genomes for metagenomic binning, comparative biology and taxonomic classification.</title>
        <authorList>
            <person name="Goeker M."/>
        </authorList>
    </citation>
    <scope>NUCLEOTIDE SEQUENCE [LARGE SCALE GENOMIC DNA]</scope>
    <source>
        <strain evidence="10 11">DSM 44831</strain>
    </source>
</reference>
<gene>
    <name evidence="10" type="ORF">FNL39_111165</name>
</gene>